<dbReference type="PANTHER" id="PTHR47966">
    <property type="entry name" value="BETA-SITE APP-CLEAVING ENZYME, ISOFORM A-RELATED"/>
    <property type="match status" value="1"/>
</dbReference>
<evidence type="ECO:0000256" key="2">
    <source>
        <dbReference type="ARBA" id="ARBA00022750"/>
    </source>
</evidence>
<keyword evidence="7" id="KW-1185">Reference proteome</keyword>
<evidence type="ECO:0000313" key="7">
    <source>
        <dbReference type="Proteomes" id="UP001174694"/>
    </source>
</evidence>
<feature type="signal peptide" evidence="4">
    <location>
        <begin position="1"/>
        <end position="18"/>
    </location>
</feature>
<comment type="similarity">
    <text evidence="1 3">Belongs to the peptidase A1 family.</text>
</comment>
<dbReference type="PRINTS" id="PR00792">
    <property type="entry name" value="PEPSIN"/>
</dbReference>
<evidence type="ECO:0000256" key="3">
    <source>
        <dbReference type="RuleBase" id="RU000454"/>
    </source>
</evidence>
<dbReference type="PANTHER" id="PTHR47966:SF47">
    <property type="entry name" value="ENDOPEPTIDASE, PUTATIVE (AFU_ORTHOLOGUE AFUA_3G01220)-RELATED"/>
    <property type="match status" value="1"/>
</dbReference>
<protein>
    <submittedName>
        <fullName evidence="6">Aspartic-type endopeptidase-like protein</fullName>
    </submittedName>
</protein>
<dbReference type="GO" id="GO:0006508">
    <property type="term" value="P:proteolysis"/>
    <property type="evidence" value="ECO:0007669"/>
    <property type="project" value="UniProtKB-KW"/>
</dbReference>
<reference evidence="6" key="1">
    <citation type="submission" date="2022-07" db="EMBL/GenBank/DDBJ databases">
        <title>Fungi with potential for degradation of polypropylene.</title>
        <authorList>
            <person name="Gostincar C."/>
        </authorList>
    </citation>
    <scope>NUCLEOTIDE SEQUENCE</scope>
    <source>
        <strain evidence="6">EXF-13308</strain>
    </source>
</reference>
<organism evidence="6 7">
    <name type="scientific">Pleurostoma richardsiae</name>
    <dbReference type="NCBI Taxonomy" id="41990"/>
    <lineage>
        <taxon>Eukaryota</taxon>
        <taxon>Fungi</taxon>
        <taxon>Dikarya</taxon>
        <taxon>Ascomycota</taxon>
        <taxon>Pezizomycotina</taxon>
        <taxon>Sordariomycetes</taxon>
        <taxon>Sordariomycetidae</taxon>
        <taxon>Calosphaeriales</taxon>
        <taxon>Pleurostomataceae</taxon>
        <taxon>Pleurostoma</taxon>
    </lineage>
</organism>
<keyword evidence="2 3" id="KW-0064">Aspartyl protease</keyword>
<sequence>MLSHLLLTGVLAAASVLAASENLNAFLAAPPGVKFSRVAAPRPQVRTGLHTTDNHHRLQALTHSRAGARSAAAVLGAMQRQVGGIGYENITATTAYGTSYGIPVQFGSSHEHGGHSAGGNSTLLLLLDTASSDTWAVDSGFECIDYGGDVLPPDFCAFGPAWGGGFQYGTVPHEHFYIQYGDGEVVYGPLGYVDVTVAGITVRNQTVALANQTYWYGDNVTSGVVGLAYPSLTNAYWGDGDEHSPYLQDTYLPLFTNMVQQGLEPGVFTIAISRNSSGGVIAFGGVPYGLPGMDYTAYATCDIIITNLVDLPYTAVEYSFYTVIPDGFMYGGVSDRTKYPFIVDTGTTLIYLPPSVAEAINNLFDPPGEYMWGYGAYFTACDAVAPPFAVVLDGQPFYVNPVDMIYRGVQDPISGLCMTAVTSGGTGPFILGSAWLQNVVATFDVDNAEMTFVGRRFY</sequence>
<name>A0AA38RNW1_9PEZI</name>
<gene>
    <name evidence="6" type="ORF">NKR23_g6692</name>
</gene>
<evidence type="ECO:0000256" key="4">
    <source>
        <dbReference type="SAM" id="SignalP"/>
    </source>
</evidence>
<comment type="caution">
    <text evidence="6">The sequence shown here is derived from an EMBL/GenBank/DDBJ whole genome shotgun (WGS) entry which is preliminary data.</text>
</comment>
<keyword evidence="3" id="KW-0645">Protease</keyword>
<dbReference type="SUPFAM" id="SSF50630">
    <property type="entry name" value="Acid proteases"/>
    <property type="match status" value="1"/>
</dbReference>
<keyword evidence="4" id="KW-0732">Signal</keyword>
<dbReference type="EMBL" id="JANBVO010000019">
    <property type="protein sequence ID" value="KAJ9143359.1"/>
    <property type="molecule type" value="Genomic_DNA"/>
</dbReference>
<dbReference type="InterPro" id="IPR033121">
    <property type="entry name" value="PEPTIDASE_A1"/>
</dbReference>
<dbReference type="AlphaFoldDB" id="A0AA38RNW1"/>
<evidence type="ECO:0000259" key="5">
    <source>
        <dbReference type="PROSITE" id="PS51767"/>
    </source>
</evidence>
<evidence type="ECO:0000256" key="1">
    <source>
        <dbReference type="ARBA" id="ARBA00007447"/>
    </source>
</evidence>
<dbReference type="InterPro" id="IPR001969">
    <property type="entry name" value="Aspartic_peptidase_AS"/>
</dbReference>
<feature type="chain" id="PRO_5041248770" evidence="4">
    <location>
        <begin position="19"/>
        <end position="458"/>
    </location>
</feature>
<feature type="domain" description="Peptidase A1" evidence="5">
    <location>
        <begin position="100"/>
        <end position="453"/>
    </location>
</feature>
<dbReference type="GO" id="GO:0000324">
    <property type="term" value="C:fungal-type vacuole"/>
    <property type="evidence" value="ECO:0007669"/>
    <property type="project" value="TreeGrafter"/>
</dbReference>
<dbReference type="PROSITE" id="PS51767">
    <property type="entry name" value="PEPTIDASE_A1"/>
    <property type="match status" value="1"/>
</dbReference>
<dbReference type="CDD" id="cd05471">
    <property type="entry name" value="pepsin_like"/>
    <property type="match status" value="1"/>
</dbReference>
<accession>A0AA38RNW1</accession>
<evidence type="ECO:0000313" key="6">
    <source>
        <dbReference type="EMBL" id="KAJ9143359.1"/>
    </source>
</evidence>
<dbReference type="InterPro" id="IPR021109">
    <property type="entry name" value="Peptidase_aspartic_dom_sf"/>
</dbReference>
<dbReference type="GO" id="GO:0004190">
    <property type="term" value="F:aspartic-type endopeptidase activity"/>
    <property type="evidence" value="ECO:0007669"/>
    <property type="project" value="UniProtKB-KW"/>
</dbReference>
<keyword evidence="3" id="KW-0378">Hydrolase</keyword>
<dbReference type="InterPro" id="IPR001461">
    <property type="entry name" value="Aspartic_peptidase_A1"/>
</dbReference>
<proteinExistence type="inferred from homology"/>
<dbReference type="PROSITE" id="PS00141">
    <property type="entry name" value="ASP_PROTEASE"/>
    <property type="match status" value="1"/>
</dbReference>
<dbReference type="InterPro" id="IPR034164">
    <property type="entry name" value="Pepsin-like_dom"/>
</dbReference>
<dbReference type="Pfam" id="PF00026">
    <property type="entry name" value="Asp"/>
    <property type="match status" value="1"/>
</dbReference>
<dbReference type="Gene3D" id="2.40.70.10">
    <property type="entry name" value="Acid Proteases"/>
    <property type="match status" value="2"/>
</dbReference>
<dbReference type="Proteomes" id="UP001174694">
    <property type="component" value="Unassembled WGS sequence"/>
</dbReference>